<keyword evidence="2" id="KW-1185">Reference proteome</keyword>
<evidence type="ECO:0000313" key="1">
    <source>
        <dbReference type="Ensembl" id="ENSVURP00010020665.1"/>
    </source>
</evidence>
<dbReference type="GO" id="GO:0005634">
    <property type="term" value="C:nucleus"/>
    <property type="evidence" value="ECO:0007669"/>
    <property type="project" value="TreeGrafter"/>
</dbReference>
<accession>A0A4X2LFZ9</accession>
<dbReference type="GO" id="GO:0005737">
    <property type="term" value="C:cytoplasm"/>
    <property type="evidence" value="ECO:0007669"/>
    <property type="project" value="TreeGrafter"/>
</dbReference>
<dbReference type="GO" id="GO:0030731">
    <property type="term" value="F:guanidinoacetate N-methyltransferase activity"/>
    <property type="evidence" value="ECO:0007669"/>
    <property type="project" value="TreeGrafter"/>
</dbReference>
<dbReference type="PANTHER" id="PTHR32379:SF1">
    <property type="entry name" value="GUANIDINOACETATE N-METHYLTRANSFERASE"/>
    <property type="match status" value="1"/>
</dbReference>
<dbReference type="Ensembl" id="ENSVURT00010023538.1">
    <property type="protein sequence ID" value="ENSVURP00010020665.1"/>
    <property type="gene ID" value="ENSVURG00010015814.1"/>
</dbReference>
<dbReference type="AlphaFoldDB" id="A0A4X2LFZ9"/>
<dbReference type="Proteomes" id="UP000314987">
    <property type="component" value="Unassembled WGS sequence"/>
</dbReference>
<dbReference type="STRING" id="29139.ENSVURP00010020665"/>
<dbReference type="GeneTree" id="ENSGT00390000018061"/>
<dbReference type="CDD" id="cd02440">
    <property type="entry name" value="AdoMet_MTases"/>
    <property type="match status" value="1"/>
</dbReference>
<evidence type="ECO:0000313" key="2">
    <source>
        <dbReference type="Proteomes" id="UP000314987"/>
    </source>
</evidence>
<dbReference type="InterPro" id="IPR029063">
    <property type="entry name" value="SAM-dependent_MTases_sf"/>
</dbReference>
<proteinExistence type="predicted"/>
<evidence type="ECO:0008006" key="3">
    <source>
        <dbReference type="Google" id="ProtNLM"/>
    </source>
</evidence>
<dbReference type="Gene3D" id="3.40.50.150">
    <property type="entry name" value="Vaccinia Virus protein VP39"/>
    <property type="match status" value="1"/>
</dbReference>
<dbReference type="GO" id="GO:0006601">
    <property type="term" value="P:creatine biosynthetic process"/>
    <property type="evidence" value="ECO:0007669"/>
    <property type="project" value="TreeGrafter"/>
</dbReference>
<name>A0A4X2LFZ9_VOMUR</name>
<dbReference type="InterPro" id="IPR051038">
    <property type="entry name" value="RMT2/GAMT_Mtase"/>
</dbReference>
<dbReference type="SUPFAM" id="SSF53335">
    <property type="entry name" value="S-adenosyl-L-methionine-dependent methyltransferases"/>
    <property type="match status" value="1"/>
</dbReference>
<reference evidence="1" key="3">
    <citation type="submission" date="2025-09" db="UniProtKB">
        <authorList>
            <consortium name="Ensembl"/>
        </authorList>
    </citation>
    <scope>IDENTIFICATION</scope>
</reference>
<dbReference type="PANTHER" id="PTHR32379">
    <property type="entry name" value="GUANIDINOACETATE N-METHYLTRANSFERASE"/>
    <property type="match status" value="1"/>
</dbReference>
<dbReference type="OMA" id="DISEHWI"/>
<reference evidence="2" key="1">
    <citation type="submission" date="2018-12" db="EMBL/GenBank/DDBJ databases">
        <authorList>
            <person name="Yazar S."/>
        </authorList>
    </citation>
    <scope>NUCLEOTIDE SEQUENCE [LARGE SCALE GENOMIC DNA]</scope>
</reference>
<protein>
    <recommendedName>
        <fullName evidence="3">Guanidinoacetate N-methyltransferase</fullName>
    </recommendedName>
</protein>
<organism evidence="1 2">
    <name type="scientific">Vombatus ursinus</name>
    <name type="common">Common wombat</name>
    <dbReference type="NCBI Taxonomy" id="29139"/>
    <lineage>
        <taxon>Eukaryota</taxon>
        <taxon>Metazoa</taxon>
        <taxon>Chordata</taxon>
        <taxon>Craniata</taxon>
        <taxon>Vertebrata</taxon>
        <taxon>Euteleostomi</taxon>
        <taxon>Mammalia</taxon>
        <taxon>Metatheria</taxon>
        <taxon>Diprotodontia</taxon>
        <taxon>Vombatidae</taxon>
        <taxon>Vombatus</taxon>
    </lineage>
</organism>
<reference evidence="1" key="2">
    <citation type="submission" date="2025-08" db="UniProtKB">
        <authorList>
            <consortium name="Ensembl"/>
        </authorList>
    </citation>
    <scope>IDENTIFICATION</scope>
</reference>
<sequence>DSAALAPIFQTGEDCWPAWQKAATGYSGLHTHPQILGKTVMECWEVPYMHSLATVASFRGGRVLEVGFGMAIADSKVQEANIQEHWIVECNDSHQPHKVVPLKGLWEEVVPNLPDGHFNEILYDICPLSEETWHTHQFNFIKAHTFRLLKPGGILTYTKHMDIKKIFEETQIASLVEAGFKKENINTVVMDLVPPKECLYYSFPKMITLTVIKH</sequence>